<dbReference type="InterPro" id="IPR036390">
    <property type="entry name" value="WH_DNA-bd_sf"/>
</dbReference>
<dbReference type="Pfam" id="PF00392">
    <property type="entry name" value="GntR"/>
    <property type="match status" value="1"/>
</dbReference>
<dbReference type="SUPFAM" id="SSF64288">
    <property type="entry name" value="Chorismate lyase-like"/>
    <property type="match status" value="1"/>
</dbReference>
<evidence type="ECO:0000259" key="4">
    <source>
        <dbReference type="PROSITE" id="PS50949"/>
    </source>
</evidence>
<dbReference type="AlphaFoldDB" id="W5II86"/>
<dbReference type="PANTHER" id="PTHR44846:SF17">
    <property type="entry name" value="GNTR-FAMILY TRANSCRIPTIONAL REGULATOR"/>
    <property type="match status" value="1"/>
</dbReference>
<dbReference type="CDD" id="cd07377">
    <property type="entry name" value="WHTH_GntR"/>
    <property type="match status" value="1"/>
</dbReference>
<dbReference type="InterPro" id="IPR028978">
    <property type="entry name" value="Chorismate_lyase_/UTRA_dom_sf"/>
</dbReference>
<dbReference type="SUPFAM" id="SSF46785">
    <property type="entry name" value="Winged helix' DNA-binding domain"/>
    <property type="match status" value="1"/>
</dbReference>
<name>W5II86_SCAIO</name>
<evidence type="ECO:0000256" key="2">
    <source>
        <dbReference type="ARBA" id="ARBA00023125"/>
    </source>
</evidence>
<comment type="caution">
    <text evidence="5">The sequence shown here is derived from an EMBL/GenBank/DDBJ whole genome shotgun (WGS) entry which is preliminary data.</text>
</comment>
<dbReference type="Proteomes" id="UP000005777">
    <property type="component" value="Unassembled WGS sequence"/>
</dbReference>
<dbReference type="InterPro" id="IPR011663">
    <property type="entry name" value="UTRA"/>
</dbReference>
<dbReference type="InterPro" id="IPR000524">
    <property type="entry name" value="Tscrpt_reg_HTH_GntR"/>
</dbReference>
<dbReference type="InterPro" id="IPR036388">
    <property type="entry name" value="WH-like_DNA-bd_sf"/>
</dbReference>
<dbReference type="Pfam" id="PF07702">
    <property type="entry name" value="UTRA"/>
    <property type="match status" value="1"/>
</dbReference>
<organism evidence="5 6">
    <name type="scientific">Scardovia inopinata F0304</name>
    <dbReference type="NCBI Taxonomy" id="641146"/>
    <lineage>
        <taxon>Bacteria</taxon>
        <taxon>Bacillati</taxon>
        <taxon>Actinomycetota</taxon>
        <taxon>Actinomycetes</taxon>
        <taxon>Bifidobacteriales</taxon>
        <taxon>Bifidobacteriaceae</taxon>
        <taxon>Scardovia</taxon>
    </lineage>
</organism>
<protein>
    <recommendedName>
        <fullName evidence="4">HTH gntR-type domain-containing protein</fullName>
    </recommendedName>
</protein>
<dbReference type="GO" id="GO:0003677">
    <property type="term" value="F:DNA binding"/>
    <property type="evidence" value="ECO:0007669"/>
    <property type="project" value="UniProtKB-KW"/>
</dbReference>
<evidence type="ECO:0000313" key="6">
    <source>
        <dbReference type="Proteomes" id="UP000005777"/>
    </source>
</evidence>
<dbReference type="GO" id="GO:0045892">
    <property type="term" value="P:negative regulation of DNA-templated transcription"/>
    <property type="evidence" value="ECO:0007669"/>
    <property type="project" value="TreeGrafter"/>
</dbReference>
<evidence type="ECO:0000256" key="1">
    <source>
        <dbReference type="ARBA" id="ARBA00023015"/>
    </source>
</evidence>
<evidence type="ECO:0000313" key="5">
    <source>
        <dbReference type="EMBL" id="EFG26568.2"/>
    </source>
</evidence>
<keyword evidence="2" id="KW-0238">DNA-binding</keyword>
<dbReference type="EMBL" id="ADCX01000002">
    <property type="protein sequence ID" value="EFG26568.2"/>
    <property type="molecule type" value="Genomic_DNA"/>
</dbReference>
<feature type="domain" description="HTH gntR-type" evidence="4">
    <location>
        <begin position="38"/>
        <end position="106"/>
    </location>
</feature>
<dbReference type="SMART" id="SM00345">
    <property type="entry name" value="HTH_GNTR"/>
    <property type="match status" value="1"/>
</dbReference>
<evidence type="ECO:0000256" key="3">
    <source>
        <dbReference type="ARBA" id="ARBA00023163"/>
    </source>
</evidence>
<accession>W5II86</accession>
<keyword evidence="3" id="KW-0804">Transcription</keyword>
<dbReference type="PRINTS" id="PR00035">
    <property type="entry name" value="HTHGNTR"/>
</dbReference>
<dbReference type="SMART" id="SM00866">
    <property type="entry name" value="UTRA"/>
    <property type="match status" value="1"/>
</dbReference>
<dbReference type="eggNOG" id="COG2188">
    <property type="taxonomic scope" value="Bacteria"/>
</dbReference>
<dbReference type="PANTHER" id="PTHR44846">
    <property type="entry name" value="MANNOSYL-D-GLYCERATE TRANSPORT/METABOLISM SYSTEM REPRESSOR MNGR-RELATED"/>
    <property type="match status" value="1"/>
</dbReference>
<reference evidence="5 6" key="1">
    <citation type="submission" date="2012-01" db="EMBL/GenBank/DDBJ databases">
        <title>The Genome Sequence of Scardovia inopinata F0304.</title>
        <authorList>
            <consortium name="The Broad Institute Genome Sequencing Platform"/>
            <person name="Earl A."/>
            <person name="Ward D."/>
            <person name="Feldgarden M."/>
            <person name="Gevers D."/>
            <person name="Izard J."/>
            <person name="Baranova O.V."/>
            <person name="Blanton J.M."/>
            <person name="Tanner A.C."/>
            <person name="Dewhirst F.E."/>
            <person name="Young S.K."/>
            <person name="Zeng Q."/>
            <person name="Gargeya S."/>
            <person name="Fitzgerald M."/>
            <person name="Haas B."/>
            <person name="Abouelleil A."/>
            <person name="Alvarado L."/>
            <person name="Arachchi H.M."/>
            <person name="Berlin A."/>
            <person name="Chapman S.B."/>
            <person name="Gearin G."/>
            <person name="Goldberg J."/>
            <person name="Griggs A."/>
            <person name="Gujja S."/>
            <person name="Hansen M."/>
            <person name="Heiman D."/>
            <person name="Howarth C."/>
            <person name="Larimer J."/>
            <person name="Lui A."/>
            <person name="MacDonald P.J."/>
            <person name="McCowen C."/>
            <person name="Montmayeur A."/>
            <person name="Murphy C."/>
            <person name="Neiman D."/>
            <person name="Pearson M."/>
            <person name="Priest M."/>
            <person name="Roberts A."/>
            <person name="Saif S."/>
            <person name="Shea T."/>
            <person name="Sisk P."/>
            <person name="Stolte C."/>
            <person name="Sykes S."/>
            <person name="Wortman J."/>
            <person name="Nusbaum C."/>
            <person name="Birren B."/>
        </authorList>
    </citation>
    <scope>NUCLEOTIDE SEQUENCE [LARGE SCALE GENOMIC DNA]</scope>
    <source>
        <strain evidence="5 6">F0304</strain>
    </source>
</reference>
<dbReference type="PROSITE" id="PS50949">
    <property type="entry name" value="HTH_GNTR"/>
    <property type="match status" value="1"/>
</dbReference>
<dbReference type="InterPro" id="IPR050679">
    <property type="entry name" value="Bact_HTH_transcr_reg"/>
</dbReference>
<sequence>MKPKSNGALNSPSRIIDSDSLIENSIRPVSQNASGHRKLQSQRIAEDIGQQILKGILQDGDRLDSELDLAHKHGVARGTMRNALDILKEKGLVVTKPGVGSFVSYHGHSMENPQGWAEASAQAGSPTVAEVISCTREPASEELQRAYGVENDVYRIVRRRIIKRNKTPYSAQKIIPVSIEISVLPVNRILDLIMEHGLLGDSISLTMQAAGMVPVSGVQDAHVGLAPEEYRQQLEASDKDNFLIVSKASFNENEDLVEYVVSYLNPQHFSLHTEFRRDNDTIN</sequence>
<gene>
    <name evidence="5" type="ORF">HMPREF9020_00190</name>
</gene>
<dbReference type="GO" id="GO:0003700">
    <property type="term" value="F:DNA-binding transcription factor activity"/>
    <property type="evidence" value="ECO:0007669"/>
    <property type="project" value="InterPro"/>
</dbReference>
<keyword evidence="1" id="KW-0805">Transcription regulation</keyword>
<proteinExistence type="predicted"/>
<dbReference type="HOGENOM" id="CLU_063236_4_2_11"/>
<dbReference type="Gene3D" id="3.40.1410.10">
    <property type="entry name" value="Chorismate lyase-like"/>
    <property type="match status" value="1"/>
</dbReference>
<keyword evidence="6" id="KW-1185">Reference proteome</keyword>
<dbReference type="Gene3D" id="1.10.10.10">
    <property type="entry name" value="Winged helix-like DNA-binding domain superfamily/Winged helix DNA-binding domain"/>
    <property type="match status" value="1"/>
</dbReference>
<dbReference type="RefSeq" id="WP_040590390.1">
    <property type="nucleotide sequence ID" value="NZ_GG770225.1"/>
</dbReference>